<accession>D4H5J9</accession>
<dbReference type="HOGENOM" id="CLU_000445_107_18_0"/>
<dbReference type="STRING" id="522772.Dacet_0839"/>
<dbReference type="InterPro" id="IPR016131">
    <property type="entry name" value="Haemerythrin_Fe_BS"/>
</dbReference>
<dbReference type="CDD" id="cd11386">
    <property type="entry name" value="MCP_signal"/>
    <property type="match status" value="1"/>
</dbReference>
<evidence type="ECO:0000256" key="2">
    <source>
        <dbReference type="ARBA" id="ARBA00010587"/>
    </source>
</evidence>
<keyword evidence="4" id="KW-0408">Iron</keyword>
<dbReference type="eggNOG" id="COG0840">
    <property type="taxonomic scope" value="Bacteria"/>
</dbReference>
<dbReference type="Pfam" id="PF01814">
    <property type="entry name" value="Hemerythrin"/>
    <property type="match status" value="1"/>
</dbReference>
<dbReference type="PaxDb" id="522772-Dacet_0839"/>
<dbReference type="GO" id="GO:0046872">
    <property type="term" value="F:metal ion binding"/>
    <property type="evidence" value="ECO:0007669"/>
    <property type="project" value="UniProtKB-KW"/>
</dbReference>
<dbReference type="Gene3D" id="1.10.287.950">
    <property type="entry name" value="Methyl-accepting chemotaxis protein"/>
    <property type="match status" value="1"/>
</dbReference>
<keyword evidence="5 7" id="KW-0807">Transducer</keyword>
<dbReference type="InterPro" id="IPR012827">
    <property type="entry name" value="Hemerythrin_metal-bd"/>
</dbReference>
<keyword evidence="12" id="KW-1185">Reference proteome</keyword>
<sequence length="547" mass="60516">MQMNTCKGFLPKMVLIFLFQGAIALVIFLTNYLYLKKASTMPAAEVQTYLYDSLSKSVFNSLSLLSVGLIIAVLAAYFINRNFLNGISNIEQTLSEIDKGQMDVRVDENSVGGLCEMGKLINHMAAKFDSTISSFHFASNNIGSASKNLIDIYGSVNEMVNNVNDSVVSVSSAAEELNATGHNVLDMCRESSISIDKCNDQVVCGKSVISESRKSMEEISTGINSIVDVVHGFQVQSHEIGQIVVAINEIAEQTNLLALNAAIEAARAGDHGRGFAVVADEVRKLAGKTSDSTKQIEDVIKDLQARINEVNHSVKSSVDLVNKGIELSDNSVEAIEEINQNIMYVAEQIRGIVHSKEEEAHALGDVTRSTTDISGQTADIVKVVHESFLAGENLTGLAGSISSKTRGFKSKKMDKFMPWTKEMELGVKIFDDQHKKLVQMINDLYDTMQQNKGADALLKILNDLVEYTVYHFDNEEEMFAKYNYSRQKEHIKIHTDLKNTAVELREKILAGEAVVGFNVIRFLEDWLMNHILGEDKKYAELFKSKGL</sequence>
<dbReference type="Proteomes" id="UP000002012">
    <property type="component" value="Chromosome"/>
</dbReference>
<evidence type="ECO:0000313" key="12">
    <source>
        <dbReference type="Proteomes" id="UP000002012"/>
    </source>
</evidence>
<feature type="transmembrane region" description="Helical" evidence="8">
    <location>
        <begin position="12"/>
        <end position="34"/>
    </location>
</feature>
<dbReference type="GO" id="GO:0006935">
    <property type="term" value="P:chemotaxis"/>
    <property type="evidence" value="ECO:0007669"/>
    <property type="project" value="UniProtKB-ARBA"/>
</dbReference>
<comment type="similarity">
    <text evidence="2">Belongs to the hemerythrin family.</text>
</comment>
<organism evidence="11 12">
    <name type="scientific">Denitrovibrio acetiphilus (strain DSM 12809 / NBRC 114555 / N2460)</name>
    <dbReference type="NCBI Taxonomy" id="522772"/>
    <lineage>
        <taxon>Bacteria</taxon>
        <taxon>Pseudomonadati</taxon>
        <taxon>Deferribacterota</taxon>
        <taxon>Deferribacteres</taxon>
        <taxon>Deferribacterales</taxon>
        <taxon>Geovibrionaceae</taxon>
        <taxon>Denitrovibrio</taxon>
    </lineage>
</organism>
<keyword evidence="8" id="KW-1133">Transmembrane helix</keyword>
<reference evidence="11 12" key="1">
    <citation type="journal article" date="2010" name="Stand. Genomic Sci.">
        <title>Complete genome sequence of Denitrovibrio acetiphilus type strain (N2460).</title>
        <authorList>
            <person name="Kiss H."/>
            <person name="Lang E."/>
            <person name="Lapidus A."/>
            <person name="Copeland A."/>
            <person name="Nolan M."/>
            <person name="Glavina Del Rio T."/>
            <person name="Chen F."/>
            <person name="Lucas S."/>
            <person name="Tice H."/>
            <person name="Cheng J.F."/>
            <person name="Han C."/>
            <person name="Goodwin L."/>
            <person name="Pitluck S."/>
            <person name="Liolios K."/>
            <person name="Pati A."/>
            <person name="Ivanova N."/>
            <person name="Mavromatis K."/>
            <person name="Chen A."/>
            <person name="Palaniappan K."/>
            <person name="Land M."/>
            <person name="Hauser L."/>
            <person name="Chang Y.J."/>
            <person name="Jeffries C.D."/>
            <person name="Detter J.C."/>
            <person name="Brettin T."/>
            <person name="Spring S."/>
            <person name="Rohde M."/>
            <person name="Goker M."/>
            <person name="Woyke T."/>
            <person name="Bristow J."/>
            <person name="Eisen J.A."/>
            <person name="Markowitz V."/>
            <person name="Hugenholtz P."/>
            <person name="Kyrpides N.C."/>
            <person name="Klenk H.P."/>
        </authorList>
    </citation>
    <scope>NUCLEOTIDE SEQUENCE [LARGE SCALE GENOMIC DNA]</scope>
    <source>
        <strain evidence="12">DSM 12809 / NBRC 114555 / N2460</strain>
    </source>
</reference>
<proteinExistence type="inferred from homology"/>
<dbReference type="AlphaFoldDB" id="D4H5J9"/>
<dbReference type="SUPFAM" id="SSF58104">
    <property type="entry name" value="Methyl-accepting chemotaxis protein (MCP) signaling domain"/>
    <property type="match status" value="1"/>
</dbReference>
<comment type="similarity">
    <text evidence="6">Belongs to the methyl-accepting chemotaxis (MCP) protein family.</text>
</comment>
<dbReference type="InterPro" id="IPR003660">
    <property type="entry name" value="HAMP_dom"/>
</dbReference>
<dbReference type="OrthoDB" id="9774644at2"/>
<dbReference type="Gene3D" id="1.20.120.50">
    <property type="entry name" value="Hemerythrin-like"/>
    <property type="match status" value="1"/>
</dbReference>
<evidence type="ECO:0000259" key="9">
    <source>
        <dbReference type="PROSITE" id="PS50111"/>
    </source>
</evidence>
<feature type="domain" description="Methyl-accepting transducer" evidence="9">
    <location>
        <begin position="138"/>
        <end position="374"/>
    </location>
</feature>
<keyword evidence="3" id="KW-0479">Metal-binding</keyword>
<evidence type="ECO:0000256" key="6">
    <source>
        <dbReference type="ARBA" id="ARBA00029447"/>
    </source>
</evidence>
<dbReference type="NCBIfam" id="NF033749">
    <property type="entry name" value="bact_hemeryth"/>
    <property type="match status" value="1"/>
</dbReference>
<dbReference type="SMART" id="SM00283">
    <property type="entry name" value="MA"/>
    <property type="match status" value="1"/>
</dbReference>
<evidence type="ECO:0000259" key="10">
    <source>
        <dbReference type="PROSITE" id="PS50885"/>
    </source>
</evidence>
<dbReference type="eggNOG" id="COG2703">
    <property type="taxonomic scope" value="Bacteria"/>
</dbReference>
<evidence type="ECO:0000256" key="7">
    <source>
        <dbReference type="PROSITE-ProRule" id="PRU00284"/>
    </source>
</evidence>
<evidence type="ECO:0000256" key="1">
    <source>
        <dbReference type="ARBA" id="ARBA00004370"/>
    </source>
</evidence>
<dbReference type="PROSITE" id="PS50885">
    <property type="entry name" value="HAMP"/>
    <property type="match status" value="1"/>
</dbReference>
<dbReference type="PANTHER" id="PTHR32089:SF112">
    <property type="entry name" value="LYSOZYME-LIKE PROTEIN-RELATED"/>
    <property type="match status" value="1"/>
</dbReference>
<evidence type="ECO:0000256" key="4">
    <source>
        <dbReference type="ARBA" id="ARBA00023004"/>
    </source>
</evidence>
<feature type="transmembrane region" description="Helical" evidence="8">
    <location>
        <begin position="58"/>
        <end position="79"/>
    </location>
</feature>
<dbReference type="GO" id="GO:0016020">
    <property type="term" value="C:membrane"/>
    <property type="evidence" value="ECO:0007669"/>
    <property type="project" value="UniProtKB-SubCell"/>
</dbReference>
<dbReference type="Pfam" id="PF00015">
    <property type="entry name" value="MCPsignal"/>
    <property type="match status" value="1"/>
</dbReference>
<dbReference type="PROSITE" id="PS50111">
    <property type="entry name" value="CHEMOTAXIS_TRANSDUC_2"/>
    <property type="match status" value="1"/>
</dbReference>
<evidence type="ECO:0000256" key="5">
    <source>
        <dbReference type="ARBA" id="ARBA00023224"/>
    </source>
</evidence>
<feature type="domain" description="HAMP" evidence="10">
    <location>
        <begin position="81"/>
        <end position="133"/>
    </location>
</feature>
<dbReference type="SUPFAM" id="SSF47188">
    <property type="entry name" value="Hemerythrin-like"/>
    <property type="match status" value="1"/>
</dbReference>
<evidence type="ECO:0000256" key="8">
    <source>
        <dbReference type="SAM" id="Phobius"/>
    </source>
</evidence>
<evidence type="ECO:0000313" key="11">
    <source>
        <dbReference type="EMBL" id="ADD67619.1"/>
    </source>
</evidence>
<dbReference type="InterPro" id="IPR004089">
    <property type="entry name" value="MCPsignal_dom"/>
</dbReference>
<name>D4H5J9_DENA2</name>
<evidence type="ECO:0000256" key="3">
    <source>
        <dbReference type="ARBA" id="ARBA00022723"/>
    </source>
</evidence>
<keyword evidence="8" id="KW-0472">Membrane</keyword>
<dbReference type="InterPro" id="IPR012312">
    <property type="entry name" value="Hemerythrin-like"/>
</dbReference>
<dbReference type="PROSITE" id="PS00550">
    <property type="entry name" value="HEMERYTHRINS"/>
    <property type="match status" value="1"/>
</dbReference>
<comment type="subcellular location">
    <subcellularLocation>
        <location evidence="1">Membrane</location>
    </subcellularLocation>
</comment>
<gene>
    <name evidence="11" type="ordered locus">Dacet_0839</name>
</gene>
<dbReference type="KEGG" id="dap:Dacet_0839"/>
<protein>
    <submittedName>
        <fullName evidence="11">Methyl-accepting chemotaxis sensory transducer</fullName>
    </submittedName>
</protein>
<dbReference type="CDD" id="cd12107">
    <property type="entry name" value="Hemerythrin"/>
    <property type="match status" value="1"/>
</dbReference>
<dbReference type="GO" id="GO:0007165">
    <property type="term" value="P:signal transduction"/>
    <property type="evidence" value="ECO:0007669"/>
    <property type="project" value="UniProtKB-KW"/>
</dbReference>
<dbReference type="InParanoid" id="D4H5J9"/>
<dbReference type="EMBL" id="CP001968">
    <property type="protein sequence ID" value="ADD67619.1"/>
    <property type="molecule type" value="Genomic_DNA"/>
</dbReference>
<dbReference type="PANTHER" id="PTHR32089">
    <property type="entry name" value="METHYL-ACCEPTING CHEMOTAXIS PROTEIN MCPB"/>
    <property type="match status" value="1"/>
</dbReference>
<dbReference type="FunFam" id="1.10.287.950:FF:000001">
    <property type="entry name" value="Methyl-accepting chemotaxis sensory transducer"/>
    <property type="match status" value="1"/>
</dbReference>
<dbReference type="InterPro" id="IPR035938">
    <property type="entry name" value="Hemerythrin-like_sf"/>
</dbReference>
<keyword evidence="8" id="KW-0812">Transmembrane</keyword>
<dbReference type="NCBIfam" id="TIGR02481">
    <property type="entry name" value="hemeryth_dom"/>
    <property type="match status" value="1"/>
</dbReference>